<dbReference type="RefSeq" id="WP_061470990.1">
    <property type="nucleotide sequence ID" value="NZ_JAIMFP010000004.1"/>
</dbReference>
<evidence type="ECO:0000313" key="1">
    <source>
        <dbReference type="EMBL" id="KXV60501.1"/>
    </source>
</evidence>
<dbReference type="AlphaFoldDB" id="A0A149U502"/>
<gene>
    <name evidence="1" type="ORF">AD948_05125</name>
</gene>
<protein>
    <submittedName>
        <fullName evidence="1">Uncharacterized protein</fullName>
    </submittedName>
</protein>
<name>A0A149U502_9PROT</name>
<sequence>MTPRAHSPTYLLAFWPLVLLALIARLTFGGIASPAALVDDPLKTFTKLNILCDDQSASSDPDGQHHRSTTPDDDGFLLSEALDLLVVSIIFCLFVGLCVAGIRQTWMFTSIRGPPTPKRTSLCPQGPPA</sequence>
<dbReference type="OrthoDB" id="7282626at2"/>
<dbReference type="PATRIC" id="fig|446692.4.peg.3703"/>
<proteinExistence type="predicted"/>
<evidence type="ECO:0000313" key="2">
    <source>
        <dbReference type="Proteomes" id="UP000075360"/>
    </source>
</evidence>
<dbReference type="EMBL" id="LHZU01000113">
    <property type="protein sequence ID" value="KXV60501.1"/>
    <property type="molecule type" value="Genomic_DNA"/>
</dbReference>
<organism evidence="1 2">
    <name type="scientific">Acetobacter senegalensis</name>
    <dbReference type="NCBI Taxonomy" id="446692"/>
    <lineage>
        <taxon>Bacteria</taxon>
        <taxon>Pseudomonadati</taxon>
        <taxon>Pseudomonadota</taxon>
        <taxon>Alphaproteobacteria</taxon>
        <taxon>Acetobacterales</taxon>
        <taxon>Acetobacteraceae</taxon>
        <taxon>Acetobacter</taxon>
    </lineage>
</organism>
<dbReference type="Proteomes" id="UP000075360">
    <property type="component" value="Unassembled WGS sequence"/>
</dbReference>
<accession>A0A149U502</accession>
<reference evidence="1 2" key="1">
    <citation type="submission" date="2015-06" db="EMBL/GenBank/DDBJ databases">
        <title>Improved classification and identification of acetic acid bacteria using matrix-assisted laser desorption/ionization time-of-flight mass spectrometry; Gluconobacter nephelii and Gluconobacter uchimurae are later heterotypic synonyms of Gluconobacter japonicus and Gluconobacter oxydans, respectively.</title>
        <authorList>
            <person name="Li L."/>
            <person name="Cleenwerck I."/>
            <person name="De Vuyst L."/>
            <person name="Vandamme P."/>
        </authorList>
    </citation>
    <scope>NUCLEOTIDE SEQUENCE [LARGE SCALE GENOMIC DNA]</scope>
    <source>
        <strain evidence="1 2">LMG 23690</strain>
    </source>
</reference>
<comment type="caution">
    <text evidence="1">The sequence shown here is derived from an EMBL/GenBank/DDBJ whole genome shotgun (WGS) entry which is preliminary data.</text>
</comment>